<evidence type="ECO:0000256" key="6">
    <source>
        <dbReference type="ARBA" id="ARBA00022833"/>
    </source>
</evidence>
<dbReference type="CDD" id="cd16833">
    <property type="entry name" value="YfiH"/>
    <property type="match status" value="1"/>
</dbReference>
<dbReference type="NCBIfam" id="TIGR00726">
    <property type="entry name" value="peptidoglycan editing factor PgeF"/>
    <property type="match status" value="1"/>
</dbReference>
<comment type="similarity">
    <text evidence="2 10">Belongs to the purine nucleoside phosphorylase YfiH/LACC1 family.</text>
</comment>
<comment type="catalytic activity">
    <reaction evidence="9">
        <text>S-methyl-5'-thioadenosine + phosphate = 5-(methylsulfanyl)-alpha-D-ribose 1-phosphate + adenine</text>
        <dbReference type="Rhea" id="RHEA:11852"/>
        <dbReference type="ChEBI" id="CHEBI:16708"/>
        <dbReference type="ChEBI" id="CHEBI:17509"/>
        <dbReference type="ChEBI" id="CHEBI:43474"/>
        <dbReference type="ChEBI" id="CHEBI:58533"/>
        <dbReference type="EC" id="2.4.2.28"/>
    </reaction>
    <physiologicalReaction direction="left-to-right" evidence="9">
        <dbReference type="Rhea" id="RHEA:11853"/>
    </physiologicalReaction>
</comment>
<evidence type="ECO:0000256" key="1">
    <source>
        <dbReference type="ARBA" id="ARBA00000553"/>
    </source>
</evidence>
<keyword evidence="5" id="KW-0378">Hydrolase</keyword>
<evidence type="ECO:0000256" key="7">
    <source>
        <dbReference type="ARBA" id="ARBA00047989"/>
    </source>
</evidence>
<dbReference type="EMBL" id="FMWO01000020">
    <property type="protein sequence ID" value="SCZ84341.1"/>
    <property type="molecule type" value="Genomic_DNA"/>
</dbReference>
<dbReference type="RefSeq" id="WP_090283736.1">
    <property type="nucleotide sequence ID" value="NZ_FMWO01000020.1"/>
</dbReference>
<evidence type="ECO:0000256" key="9">
    <source>
        <dbReference type="ARBA" id="ARBA00049893"/>
    </source>
</evidence>
<dbReference type="Gene3D" id="3.60.140.10">
    <property type="entry name" value="CNF1/YfiH-like putative cysteine hydrolases"/>
    <property type="match status" value="1"/>
</dbReference>
<evidence type="ECO:0000256" key="8">
    <source>
        <dbReference type="ARBA" id="ARBA00048968"/>
    </source>
</evidence>
<comment type="catalytic activity">
    <reaction evidence="7">
        <text>adenosine + H2O + H(+) = inosine + NH4(+)</text>
        <dbReference type="Rhea" id="RHEA:24408"/>
        <dbReference type="ChEBI" id="CHEBI:15377"/>
        <dbReference type="ChEBI" id="CHEBI:15378"/>
        <dbReference type="ChEBI" id="CHEBI:16335"/>
        <dbReference type="ChEBI" id="CHEBI:17596"/>
        <dbReference type="ChEBI" id="CHEBI:28938"/>
        <dbReference type="EC" id="3.5.4.4"/>
    </reaction>
    <physiologicalReaction direction="left-to-right" evidence="7">
        <dbReference type="Rhea" id="RHEA:24409"/>
    </physiologicalReaction>
</comment>
<dbReference type="OrthoDB" id="4279at2"/>
<evidence type="ECO:0000313" key="11">
    <source>
        <dbReference type="EMBL" id="SCZ84341.1"/>
    </source>
</evidence>
<keyword evidence="3" id="KW-0808">Transferase</keyword>
<dbReference type="PANTHER" id="PTHR30616">
    <property type="entry name" value="UNCHARACTERIZED PROTEIN YFIH"/>
    <property type="match status" value="1"/>
</dbReference>
<proteinExistence type="inferred from homology"/>
<evidence type="ECO:0000256" key="10">
    <source>
        <dbReference type="RuleBase" id="RU361274"/>
    </source>
</evidence>
<accession>A0A1G5SCS3</accession>
<evidence type="ECO:0000313" key="12">
    <source>
        <dbReference type="Proteomes" id="UP000198729"/>
    </source>
</evidence>
<dbReference type="PANTHER" id="PTHR30616:SF2">
    <property type="entry name" value="PURINE NUCLEOSIDE PHOSPHORYLASE LACC1"/>
    <property type="match status" value="1"/>
</dbReference>
<keyword evidence="12" id="KW-1185">Reference proteome</keyword>
<evidence type="ECO:0000256" key="5">
    <source>
        <dbReference type="ARBA" id="ARBA00022801"/>
    </source>
</evidence>
<dbReference type="GO" id="GO:0017061">
    <property type="term" value="F:S-methyl-5-thioadenosine phosphorylase activity"/>
    <property type="evidence" value="ECO:0007669"/>
    <property type="project" value="UniProtKB-EC"/>
</dbReference>
<keyword evidence="6" id="KW-0862">Zinc</keyword>
<dbReference type="InterPro" id="IPR003730">
    <property type="entry name" value="Cu_polyphenol_OxRdtase"/>
</dbReference>
<evidence type="ECO:0000256" key="2">
    <source>
        <dbReference type="ARBA" id="ARBA00007353"/>
    </source>
</evidence>
<keyword evidence="4" id="KW-0479">Metal-binding</keyword>
<name>A0A1G5SCS3_9PROT</name>
<reference evidence="11 12" key="1">
    <citation type="submission" date="2016-10" db="EMBL/GenBank/DDBJ databases">
        <authorList>
            <person name="de Groot N.N."/>
        </authorList>
    </citation>
    <scope>NUCLEOTIDE SEQUENCE [LARGE SCALE GENOMIC DNA]</scope>
    <source>
        <strain evidence="11">1</strain>
    </source>
</reference>
<dbReference type="STRING" id="51642.NSMM_150079"/>
<dbReference type="SUPFAM" id="SSF64438">
    <property type="entry name" value="CNF1/YfiH-like putative cysteine hydrolases"/>
    <property type="match status" value="1"/>
</dbReference>
<dbReference type="Proteomes" id="UP000198729">
    <property type="component" value="Unassembled WGS sequence"/>
</dbReference>
<dbReference type="Pfam" id="PF02578">
    <property type="entry name" value="Cu-oxidase_4"/>
    <property type="match status" value="1"/>
</dbReference>
<gene>
    <name evidence="11" type="primary">yfiH</name>
    <name evidence="11" type="ORF">NSMM_150079</name>
</gene>
<protein>
    <recommendedName>
        <fullName evidence="10">Purine nucleoside phosphorylase</fullName>
    </recommendedName>
</protein>
<dbReference type="InterPro" id="IPR038371">
    <property type="entry name" value="Cu_polyphenol_OxRdtase_sf"/>
</dbReference>
<dbReference type="GO" id="GO:0005507">
    <property type="term" value="F:copper ion binding"/>
    <property type="evidence" value="ECO:0007669"/>
    <property type="project" value="TreeGrafter"/>
</dbReference>
<organism evidence="11 12">
    <name type="scientific">Nitrosomonas mobilis</name>
    <dbReference type="NCBI Taxonomy" id="51642"/>
    <lineage>
        <taxon>Bacteria</taxon>
        <taxon>Pseudomonadati</taxon>
        <taxon>Pseudomonadota</taxon>
        <taxon>Betaproteobacteria</taxon>
        <taxon>Nitrosomonadales</taxon>
        <taxon>Nitrosomonadaceae</taxon>
        <taxon>Nitrosomonas</taxon>
    </lineage>
</organism>
<evidence type="ECO:0000256" key="4">
    <source>
        <dbReference type="ARBA" id="ARBA00022723"/>
    </source>
</evidence>
<evidence type="ECO:0000256" key="3">
    <source>
        <dbReference type="ARBA" id="ARBA00022679"/>
    </source>
</evidence>
<dbReference type="AlphaFoldDB" id="A0A1G5SCS3"/>
<sequence>MMDWIIPVWPAPHNIKALFTTCKGGINRDSYSIYGGFNLGDHVGDDPDVVQKNRAQLCQYLPQEPRWLTQVHKNRPVWVDTISSDGRPEGDAAISRHNGVVCAILVADCLPVFLCDEAGSVVAIAHAGWRGLASGIIENTIRAMRQHSKSKQIIAWLGPAIGPQYFEVGKEVRSIFIQSDSQSANAFTETGKHGKYYADLFQLARQRLAKVGVDQVSGGELCTFSDVDRFYSYRRDGPTGRMAALLWMTPGSSNG</sequence>
<comment type="catalytic activity">
    <reaction evidence="8">
        <text>adenosine + phosphate = alpha-D-ribose 1-phosphate + adenine</text>
        <dbReference type="Rhea" id="RHEA:27642"/>
        <dbReference type="ChEBI" id="CHEBI:16335"/>
        <dbReference type="ChEBI" id="CHEBI:16708"/>
        <dbReference type="ChEBI" id="CHEBI:43474"/>
        <dbReference type="ChEBI" id="CHEBI:57720"/>
        <dbReference type="EC" id="2.4.2.1"/>
    </reaction>
    <physiologicalReaction direction="left-to-right" evidence="8">
        <dbReference type="Rhea" id="RHEA:27643"/>
    </physiologicalReaction>
</comment>
<comment type="catalytic activity">
    <reaction evidence="1">
        <text>inosine + phosphate = alpha-D-ribose 1-phosphate + hypoxanthine</text>
        <dbReference type="Rhea" id="RHEA:27646"/>
        <dbReference type="ChEBI" id="CHEBI:17368"/>
        <dbReference type="ChEBI" id="CHEBI:17596"/>
        <dbReference type="ChEBI" id="CHEBI:43474"/>
        <dbReference type="ChEBI" id="CHEBI:57720"/>
        <dbReference type="EC" id="2.4.2.1"/>
    </reaction>
    <physiologicalReaction direction="left-to-right" evidence="1">
        <dbReference type="Rhea" id="RHEA:27647"/>
    </physiologicalReaction>
</comment>
<dbReference type="InterPro" id="IPR011324">
    <property type="entry name" value="Cytotoxic_necrot_fac-like_cat"/>
</dbReference>
<dbReference type="GO" id="GO:0016787">
    <property type="term" value="F:hydrolase activity"/>
    <property type="evidence" value="ECO:0007669"/>
    <property type="project" value="UniProtKB-KW"/>
</dbReference>